<evidence type="ECO:0000313" key="3">
    <source>
        <dbReference type="Proteomes" id="UP001359485"/>
    </source>
</evidence>
<feature type="region of interest" description="Disordered" evidence="1">
    <location>
        <begin position="51"/>
        <end position="71"/>
    </location>
</feature>
<gene>
    <name evidence="2" type="ORF">RUM44_007246</name>
</gene>
<feature type="region of interest" description="Disordered" evidence="1">
    <location>
        <begin position="1"/>
        <end position="23"/>
    </location>
</feature>
<accession>A0ABR1B051</accession>
<feature type="compositionally biased region" description="Basic and acidic residues" evidence="1">
    <location>
        <begin position="1"/>
        <end position="16"/>
    </location>
</feature>
<name>A0ABR1B051_POLSC</name>
<reference evidence="2 3" key="1">
    <citation type="submission" date="2023-09" db="EMBL/GenBank/DDBJ databases">
        <title>Genomes of two closely related lineages of the louse Polyplax serrata with different host specificities.</title>
        <authorList>
            <person name="Martinu J."/>
            <person name="Tarabai H."/>
            <person name="Stefka J."/>
            <person name="Hypsa V."/>
        </authorList>
    </citation>
    <scope>NUCLEOTIDE SEQUENCE [LARGE SCALE GENOMIC DNA]</scope>
    <source>
        <strain evidence="2">98ZLc_SE</strain>
    </source>
</reference>
<evidence type="ECO:0000313" key="2">
    <source>
        <dbReference type="EMBL" id="KAK6632215.1"/>
    </source>
</evidence>
<comment type="caution">
    <text evidence="2">The sequence shown here is derived from an EMBL/GenBank/DDBJ whole genome shotgun (WGS) entry which is preliminary data.</text>
</comment>
<keyword evidence="3" id="KW-1185">Reference proteome</keyword>
<evidence type="ECO:0000256" key="1">
    <source>
        <dbReference type="SAM" id="MobiDB-lite"/>
    </source>
</evidence>
<dbReference type="EMBL" id="JAWJWF010000005">
    <property type="protein sequence ID" value="KAK6632215.1"/>
    <property type="molecule type" value="Genomic_DNA"/>
</dbReference>
<proteinExistence type="predicted"/>
<dbReference type="Proteomes" id="UP001359485">
    <property type="component" value="Unassembled WGS sequence"/>
</dbReference>
<organism evidence="2 3">
    <name type="scientific">Polyplax serrata</name>
    <name type="common">Common mouse louse</name>
    <dbReference type="NCBI Taxonomy" id="468196"/>
    <lineage>
        <taxon>Eukaryota</taxon>
        <taxon>Metazoa</taxon>
        <taxon>Ecdysozoa</taxon>
        <taxon>Arthropoda</taxon>
        <taxon>Hexapoda</taxon>
        <taxon>Insecta</taxon>
        <taxon>Pterygota</taxon>
        <taxon>Neoptera</taxon>
        <taxon>Paraneoptera</taxon>
        <taxon>Psocodea</taxon>
        <taxon>Troctomorpha</taxon>
        <taxon>Phthiraptera</taxon>
        <taxon>Anoplura</taxon>
        <taxon>Polyplacidae</taxon>
        <taxon>Polyplax</taxon>
    </lineage>
</organism>
<protein>
    <submittedName>
        <fullName evidence="2">Uncharacterized protein</fullName>
    </submittedName>
</protein>
<sequence>MGDTEKQENFTRDHQPRQNRTGNGYLVRHQHKVIYAESSLEVREDDNGPVAFSHTKPEFFGSGPPPGGNVRFGEVPAGRVLGSDNLKSIDCDGIMAALHVENYFVSLCQTKRKTLSYVHPYLLSSCRGFPKRTSKTANTMVRTPCCESSTKQKGDEILKRDKENRIGRRTDTTRQIEWDMIGNGRYRV</sequence>